<name>A0A0K2UYM0_LEPSM</name>
<proteinExistence type="predicted"/>
<protein>
    <submittedName>
        <fullName evidence="1">Uncharacterized protein</fullName>
    </submittedName>
</protein>
<sequence length="40" mass="4561">MRSSSSTNGSYLLCRTCLFIFSFPGFSNHDRTVEPFADRL</sequence>
<reference evidence="1" key="1">
    <citation type="submission" date="2014-05" db="EMBL/GenBank/DDBJ databases">
        <authorList>
            <person name="Chronopoulou M."/>
        </authorList>
    </citation>
    <scope>NUCLEOTIDE SEQUENCE</scope>
    <source>
        <tissue evidence="1">Whole organism</tissue>
    </source>
</reference>
<dbReference type="EMBL" id="HACA01025591">
    <property type="protein sequence ID" value="CDW42952.1"/>
    <property type="molecule type" value="Transcribed_RNA"/>
</dbReference>
<evidence type="ECO:0000313" key="1">
    <source>
        <dbReference type="EMBL" id="CDW42952.1"/>
    </source>
</evidence>
<dbReference type="AlphaFoldDB" id="A0A0K2UYM0"/>
<organism evidence="1">
    <name type="scientific">Lepeophtheirus salmonis</name>
    <name type="common">Salmon louse</name>
    <name type="synonym">Caligus salmonis</name>
    <dbReference type="NCBI Taxonomy" id="72036"/>
    <lineage>
        <taxon>Eukaryota</taxon>
        <taxon>Metazoa</taxon>
        <taxon>Ecdysozoa</taxon>
        <taxon>Arthropoda</taxon>
        <taxon>Crustacea</taxon>
        <taxon>Multicrustacea</taxon>
        <taxon>Hexanauplia</taxon>
        <taxon>Copepoda</taxon>
        <taxon>Siphonostomatoida</taxon>
        <taxon>Caligidae</taxon>
        <taxon>Lepeophtheirus</taxon>
    </lineage>
</organism>
<accession>A0A0K2UYM0</accession>